<gene>
    <name evidence="2" type="ORF">SAMN05421780_1392</name>
</gene>
<name>A0A1I1P4E6_9BACT</name>
<dbReference type="AlphaFoldDB" id="A0A1I1P4E6"/>
<dbReference type="NCBIfam" id="TIGR04183">
    <property type="entry name" value="Por_Secre_tail"/>
    <property type="match status" value="1"/>
</dbReference>
<feature type="non-terminal residue" evidence="2">
    <location>
        <position position="1"/>
    </location>
</feature>
<evidence type="ECO:0000259" key="1">
    <source>
        <dbReference type="Pfam" id="PF18962"/>
    </source>
</evidence>
<dbReference type="RefSeq" id="WP_143084051.1">
    <property type="nucleotide sequence ID" value="NZ_FOLE01000039.1"/>
</dbReference>
<sequence length="120" mass="13072">DSPSPAFFDLYFMKVGGIGLPYLPETDSSWLVTSSKPVLSSGAKVSIYPNPASSYVGIVSERNINKVEILDMSGTMVYSSLQDTRKEASVQVSHLRSGIYTVCVYEVDGSVSRQLISIVR</sequence>
<dbReference type="OrthoDB" id="965941at2"/>
<dbReference type="Pfam" id="PF18962">
    <property type="entry name" value="Por_Secre_tail"/>
    <property type="match status" value="1"/>
</dbReference>
<keyword evidence="3" id="KW-1185">Reference proteome</keyword>
<dbReference type="InterPro" id="IPR026444">
    <property type="entry name" value="Secre_tail"/>
</dbReference>
<dbReference type="Proteomes" id="UP000199514">
    <property type="component" value="Unassembled WGS sequence"/>
</dbReference>
<accession>A0A1I1P4E6</accession>
<protein>
    <submittedName>
        <fullName evidence="2">Por secretion system C-terminal sorting domain-containing protein</fullName>
    </submittedName>
</protein>
<organism evidence="2 3">
    <name type="scientific">Flexibacter flexilis DSM 6793</name>
    <dbReference type="NCBI Taxonomy" id="927664"/>
    <lineage>
        <taxon>Bacteria</taxon>
        <taxon>Pseudomonadati</taxon>
        <taxon>Bacteroidota</taxon>
        <taxon>Cytophagia</taxon>
        <taxon>Cytophagales</taxon>
        <taxon>Flexibacteraceae</taxon>
        <taxon>Flexibacter</taxon>
    </lineage>
</organism>
<dbReference type="EMBL" id="FOLE01000039">
    <property type="protein sequence ID" value="SFD04645.1"/>
    <property type="molecule type" value="Genomic_DNA"/>
</dbReference>
<evidence type="ECO:0000313" key="3">
    <source>
        <dbReference type="Proteomes" id="UP000199514"/>
    </source>
</evidence>
<evidence type="ECO:0000313" key="2">
    <source>
        <dbReference type="EMBL" id="SFD04645.1"/>
    </source>
</evidence>
<proteinExistence type="predicted"/>
<feature type="domain" description="Secretion system C-terminal sorting" evidence="1">
    <location>
        <begin position="47"/>
        <end position="116"/>
    </location>
</feature>
<reference evidence="2 3" key="1">
    <citation type="submission" date="2016-10" db="EMBL/GenBank/DDBJ databases">
        <authorList>
            <person name="de Groot N.N."/>
        </authorList>
    </citation>
    <scope>NUCLEOTIDE SEQUENCE [LARGE SCALE GENOMIC DNA]</scope>
    <source>
        <strain evidence="2 3">DSM 6793</strain>
    </source>
</reference>